<dbReference type="RefSeq" id="WP_147057731.1">
    <property type="nucleotide sequence ID" value="NZ_BJYL01000024.1"/>
</dbReference>
<organism evidence="1 2">
    <name type="scientific">Sporosarcina luteola</name>
    <dbReference type="NCBI Taxonomy" id="582850"/>
    <lineage>
        <taxon>Bacteria</taxon>
        <taxon>Bacillati</taxon>
        <taxon>Bacillota</taxon>
        <taxon>Bacilli</taxon>
        <taxon>Bacillales</taxon>
        <taxon>Caryophanaceae</taxon>
        <taxon>Sporosarcina</taxon>
    </lineage>
</organism>
<dbReference type="SUPFAM" id="SSF160719">
    <property type="entry name" value="gpW/gp25-like"/>
    <property type="match status" value="1"/>
</dbReference>
<keyword evidence="2" id="KW-1185">Reference proteome</keyword>
<comment type="caution">
    <text evidence="1">The sequence shown here is derived from an EMBL/GenBank/DDBJ whole genome shotgun (WGS) entry which is preliminary data.</text>
</comment>
<dbReference type="EMBL" id="BJYL01000024">
    <property type="protein sequence ID" value="GEN83636.1"/>
    <property type="molecule type" value="Genomic_DNA"/>
</dbReference>
<evidence type="ECO:0008006" key="3">
    <source>
        <dbReference type="Google" id="ProtNLM"/>
    </source>
</evidence>
<dbReference type="OrthoDB" id="2739807at2"/>
<protein>
    <recommendedName>
        <fullName evidence="3">IraD/Gp25-like domain-containing protein</fullName>
    </recommendedName>
</protein>
<evidence type="ECO:0000313" key="1">
    <source>
        <dbReference type="EMBL" id="GEN83636.1"/>
    </source>
</evidence>
<dbReference type="Gene3D" id="3.10.450.40">
    <property type="match status" value="1"/>
</dbReference>
<reference evidence="1 2" key="1">
    <citation type="submission" date="2019-07" db="EMBL/GenBank/DDBJ databases">
        <title>Whole genome shotgun sequence of Sporosarcina luteola NBRC 105378.</title>
        <authorList>
            <person name="Hosoyama A."/>
            <person name="Uohara A."/>
            <person name="Ohji S."/>
            <person name="Ichikawa N."/>
        </authorList>
    </citation>
    <scope>NUCLEOTIDE SEQUENCE [LARGE SCALE GENOMIC DNA]</scope>
    <source>
        <strain evidence="1 2">NBRC 105378</strain>
    </source>
</reference>
<gene>
    <name evidence="1" type="ORF">SLU01_19480</name>
</gene>
<evidence type="ECO:0000313" key="2">
    <source>
        <dbReference type="Proteomes" id="UP000321901"/>
    </source>
</evidence>
<name>A0A511Z857_9BACL</name>
<accession>A0A511Z857</accession>
<dbReference type="AlphaFoldDB" id="A0A511Z857"/>
<proteinExistence type="predicted"/>
<dbReference type="Proteomes" id="UP000321901">
    <property type="component" value="Unassembled WGS sequence"/>
</dbReference>
<sequence length="103" mass="11380">MLNLSNVQIAIADGSTDVDVKEVLDNVNVILTTPEGSVPFDRSFGMSVDLLDMPMDEAKSMYVVEAVTKVRKYEPRAVVDHVDFSGNEEGKLIPRVVLRIEAE</sequence>